<sequence>MAQELSVVLGAVAAVLLISVLAVRVSVRLGFPSLVLYLAIGVLLGEAGIGIEFENASLTESLGLAALVLILTEGGLTTRWSDVKSSFWPGVVLSTVAVAVSIAITGAALHWLLGFDWRYALLWGAVLASTDAAAVFSVLRTISVGRRLVGALELESGMNDAAAYLVVVLLVSGSTATWADPLFAVYELAVGGLLGVGFGWVGVRALRRAALPATGLYPLATVSVPVLAFSSGSFVHASGLLAAYIAALVLGNSKLPHRNDTLSFAEGLGWLSQIGLFVLLGLFMSPERLLDAVVPGLVAGVVVTFLARPISVAVSLTPFRVPWREQAFLSWAGLRGAVPIVLAMIPITGGVPGADKLVDAVFVLVIVLTIVQGSTLPLVARVLGLAKPGETREVDVDAAPLDELGAVLLTFTVPTGSKLHGVYLSELRLPAGATVSLLVRDGVGHTPSSSTRVQERDQLLVVATEQVRTATEHRIRAVDRAGRFARWRGETGAD</sequence>
<evidence type="ECO:0000256" key="9">
    <source>
        <dbReference type="SAM" id="Phobius"/>
    </source>
</evidence>
<evidence type="ECO:0000256" key="5">
    <source>
        <dbReference type="ARBA" id="ARBA00022692"/>
    </source>
</evidence>
<dbReference type="InterPro" id="IPR006153">
    <property type="entry name" value="Cation/H_exchanger_TM"/>
</dbReference>
<dbReference type="GO" id="GO:0006813">
    <property type="term" value="P:potassium ion transport"/>
    <property type="evidence" value="ECO:0007669"/>
    <property type="project" value="InterPro"/>
</dbReference>
<evidence type="ECO:0000256" key="6">
    <source>
        <dbReference type="ARBA" id="ARBA00022989"/>
    </source>
</evidence>
<evidence type="ECO:0000256" key="8">
    <source>
        <dbReference type="ARBA" id="ARBA00023136"/>
    </source>
</evidence>
<proteinExistence type="predicted"/>
<dbReference type="Pfam" id="PF00999">
    <property type="entry name" value="Na_H_Exchanger"/>
    <property type="match status" value="1"/>
</dbReference>
<dbReference type="PANTHER" id="PTHR32507">
    <property type="entry name" value="NA(+)/H(+) ANTIPORTER 1"/>
    <property type="match status" value="1"/>
</dbReference>
<feature type="transmembrane region" description="Helical" evidence="9">
    <location>
        <begin position="328"/>
        <end position="348"/>
    </location>
</feature>
<keyword evidence="12" id="KW-1185">Reference proteome</keyword>
<keyword evidence="3" id="KW-0050">Antiport</keyword>
<evidence type="ECO:0000313" key="12">
    <source>
        <dbReference type="Proteomes" id="UP000520767"/>
    </source>
</evidence>
<dbReference type="SUPFAM" id="SSF116726">
    <property type="entry name" value="TrkA C-terminal domain-like"/>
    <property type="match status" value="1"/>
</dbReference>
<keyword evidence="2" id="KW-0813">Transport</keyword>
<feature type="transmembrane region" description="Helical" evidence="9">
    <location>
        <begin position="57"/>
        <end position="76"/>
    </location>
</feature>
<dbReference type="Gene3D" id="3.30.70.1450">
    <property type="entry name" value="Regulator of K+ conductance, C-terminal domain"/>
    <property type="match status" value="1"/>
</dbReference>
<keyword evidence="8 9" id="KW-0472">Membrane</keyword>
<dbReference type="GO" id="GO:0005886">
    <property type="term" value="C:plasma membrane"/>
    <property type="evidence" value="ECO:0007669"/>
    <property type="project" value="UniProtKB-SubCell"/>
</dbReference>
<feature type="transmembrane region" description="Helical" evidence="9">
    <location>
        <begin position="296"/>
        <end position="316"/>
    </location>
</feature>
<evidence type="ECO:0000256" key="2">
    <source>
        <dbReference type="ARBA" id="ARBA00022448"/>
    </source>
</evidence>
<dbReference type="PANTHER" id="PTHR32507:SF7">
    <property type="entry name" value="K(+)_H(+) ANTIPORTER NHAP2"/>
    <property type="match status" value="1"/>
</dbReference>
<dbReference type="EMBL" id="JACHJQ010000007">
    <property type="protein sequence ID" value="MBB4910319.1"/>
    <property type="molecule type" value="Genomic_DNA"/>
</dbReference>
<dbReference type="GO" id="GO:0008324">
    <property type="term" value="F:monoatomic cation transmembrane transporter activity"/>
    <property type="evidence" value="ECO:0007669"/>
    <property type="project" value="InterPro"/>
</dbReference>
<evidence type="ECO:0000313" key="11">
    <source>
        <dbReference type="EMBL" id="MBB4910319.1"/>
    </source>
</evidence>
<dbReference type="Pfam" id="PF02080">
    <property type="entry name" value="TrkA_C"/>
    <property type="match status" value="1"/>
</dbReference>
<evidence type="ECO:0000256" key="4">
    <source>
        <dbReference type="ARBA" id="ARBA00022475"/>
    </source>
</evidence>
<feature type="transmembrane region" description="Helical" evidence="9">
    <location>
        <begin position="234"/>
        <end position="252"/>
    </location>
</feature>
<evidence type="ECO:0000256" key="7">
    <source>
        <dbReference type="ARBA" id="ARBA00023065"/>
    </source>
</evidence>
<name>A0A7W7VHL3_9PSEU</name>
<gene>
    <name evidence="11" type="ORF">FHR82_006577</name>
</gene>
<protein>
    <submittedName>
        <fullName evidence="11">Cell volume regulation protein A</fullName>
    </submittedName>
</protein>
<dbReference type="PROSITE" id="PS51202">
    <property type="entry name" value="RCK_C"/>
    <property type="match status" value="1"/>
</dbReference>
<feature type="transmembrane region" description="Helical" evidence="9">
    <location>
        <begin position="88"/>
        <end position="113"/>
    </location>
</feature>
<feature type="transmembrane region" description="Helical" evidence="9">
    <location>
        <begin position="119"/>
        <end position="140"/>
    </location>
</feature>
<accession>A0A7W7VHL3</accession>
<keyword evidence="7" id="KW-0406">Ion transport</keyword>
<evidence type="ECO:0000256" key="1">
    <source>
        <dbReference type="ARBA" id="ARBA00004651"/>
    </source>
</evidence>
<dbReference type="InterPro" id="IPR036721">
    <property type="entry name" value="RCK_C_sf"/>
</dbReference>
<feature type="transmembrane region" description="Helical" evidence="9">
    <location>
        <begin position="264"/>
        <end position="284"/>
    </location>
</feature>
<organism evidence="11 12">
    <name type="scientific">Actinophytocola algeriensis</name>
    <dbReference type="NCBI Taxonomy" id="1768010"/>
    <lineage>
        <taxon>Bacteria</taxon>
        <taxon>Bacillati</taxon>
        <taxon>Actinomycetota</taxon>
        <taxon>Actinomycetes</taxon>
        <taxon>Pseudonocardiales</taxon>
        <taxon>Pseudonocardiaceae</taxon>
    </lineage>
</organism>
<feature type="domain" description="RCK C-terminal" evidence="10">
    <location>
        <begin position="396"/>
        <end position="478"/>
    </location>
</feature>
<dbReference type="GO" id="GO:0015297">
    <property type="term" value="F:antiporter activity"/>
    <property type="evidence" value="ECO:0007669"/>
    <property type="project" value="UniProtKB-KW"/>
</dbReference>
<reference evidence="11 12" key="1">
    <citation type="submission" date="2020-08" db="EMBL/GenBank/DDBJ databases">
        <title>Genomic Encyclopedia of Type Strains, Phase III (KMG-III): the genomes of soil and plant-associated and newly described type strains.</title>
        <authorList>
            <person name="Whitman W."/>
        </authorList>
    </citation>
    <scope>NUCLEOTIDE SEQUENCE [LARGE SCALE GENOMIC DNA]</scope>
    <source>
        <strain evidence="11 12">CECT 8960</strain>
    </source>
</reference>
<dbReference type="Proteomes" id="UP000520767">
    <property type="component" value="Unassembled WGS sequence"/>
</dbReference>
<dbReference type="InterPro" id="IPR006037">
    <property type="entry name" value="RCK_C"/>
</dbReference>
<dbReference type="NCBIfam" id="NF003716">
    <property type="entry name" value="PRK05326.1-3"/>
    <property type="match status" value="1"/>
</dbReference>
<keyword evidence="6 9" id="KW-1133">Transmembrane helix</keyword>
<dbReference type="NCBIfam" id="NF003715">
    <property type="entry name" value="PRK05326.1-2"/>
    <property type="match status" value="1"/>
</dbReference>
<feature type="transmembrane region" description="Helical" evidence="9">
    <location>
        <begin position="6"/>
        <end position="27"/>
    </location>
</feature>
<keyword evidence="5 9" id="KW-0812">Transmembrane</keyword>
<dbReference type="GO" id="GO:1902600">
    <property type="term" value="P:proton transmembrane transport"/>
    <property type="evidence" value="ECO:0007669"/>
    <property type="project" value="InterPro"/>
</dbReference>
<dbReference type="InterPro" id="IPR038770">
    <property type="entry name" value="Na+/solute_symporter_sf"/>
</dbReference>
<dbReference type="Gene3D" id="1.20.1530.20">
    <property type="match status" value="1"/>
</dbReference>
<feature type="transmembrane region" description="Helical" evidence="9">
    <location>
        <begin position="185"/>
        <end position="203"/>
    </location>
</feature>
<dbReference type="AlphaFoldDB" id="A0A7W7VHL3"/>
<comment type="caution">
    <text evidence="11">The sequence shown here is derived from an EMBL/GenBank/DDBJ whole genome shotgun (WGS) entry which is preliminary data.</text>
</comment>
<feature type="transmembrane region" description="Helical" evidence="9">
    <location>
        <begin position="360"/>
        <end position="383"/>
    </location>
</feature>
<feature type="transmembrane region" description="Helical" evidence="9">
    <location>
        <begin position="210"/>
        <end position="228"/>
    </location>
</feature>
<comment type="subcellular location">
    <subcellularLocation>
        <location evidence="1">Cell membrane</location>
        <topology evidence="1">Multi-pass membrane protein</topology>
    </subcellularLocation>
</comment>
<keyword evidence="4" id="KW-1003">Cell membrane</keyword>
<feature type="transmembrane region" description="Helical" evidence="9">
    <location>
        <begin position="34"/>
        <end position="51"/>
    </location>
</feature>
<feature type="transmembrane region" description="Helical" evidence="9">
    <location>
        <begin position="161"/>
        <end position="179"/>
    </location>
</feature>
<evidence type="ECO:0000256" key="3">
    <source>
        <dbReference type="ARBA" id="ARBA00022449"/>
    </source>
</evidence>
<dbReference type="RefSeq" id="WP_311771370.1">
    <property type="nucleotide sequence ID" value="NZ_JACHJQ010000007.1"/>
</dbReference>
<evidence type="ECO:0000259" key="10">
    <source>
        <dbReference type="PROSITE" id="PS51202"/>
    </source>
</evidence>